<feature type="binding site" evidence="4">
    <location>
        <position position="133"/>
    </location>
    <ligand>
        <name>AMP</name>
        <dbReference type="ChEBI" id="CHEBI:456215"/>
    </ligand>
</feature>
<evidence type="ECO:0000256" key="5">
    <source>
        <dbReference type="PIRSR" id="PIRSR623088-3"/>
    </source>
</evidence>
<dbReference type="InterPro" id="IPR023174">
    <property type="entry name" value="PDEase_CS"/>
</dbReference>
<reference evidence="7" key="1">
    <citation type="submission" date="2021-01" db="EMBL/GenBank/DDBJ databases">
        <authorList>
            <person name="Corre E."/>
            <person name="Pelletier E."/>
            <person name="Niang G."/>
            <person name="Scheremetjew M."/>
            <person name="Finn R."/>
            <person name="Kale V."/>
            <person name="Holt S."/>
            <person name="Cochrane G."/>
            <person name="Meng A."/>
            <person name="Brown T."/>
            <person name="Cohen L."/>
        </authorList>
    </citation>
    <scope>NUCLEOTIDE SEQUENCE</scope>
    <source>
        <strain evidence="7">CCMP443</strain>
    </source>
</reference>
<feature type="domain" description="PDEase" evidence="6">
    <location>
        <begin position="16"/>
        <end position="338"/>
    </location>
</feature>
<dbReference type="GO" id="GO:0007165">
    <property type="term" value="P:signal transduction"/>
    <property type="evidence" value="ECO:0007669"/>
    <property type="project" value="InterPro"/>
</dbReference>
<dbReference type="PANTHER" id="PTHR11347">
    <property type="entry name" value="CYCLIC NUCLEOTIDE PHOSPHODIESTERASE"/>
    <property type="match status" value="1"/>
</dbReference>
<dbReference type="EMBL" id="HBFN01006629">
    <property type="protein sequence ID" value="CAD8785043.1"/>
    <property type="molecule type" value="Transcribed_RNA"/>
</dbReference>
<organism evidence="7">
    <name type="scientific">Hemiselmis tepida</name>
    <dbReference type="NCBI Taxonomy" id="464990"/>
    <lineage>
        <taxon>Eukaryota</taxon>
        <taxon>Cryptophyceae</taxon>
        <taxon>Cryptomonadales</taxon>
        <taxon>Hemiselmidaceae</taxon>
        <taxon>Hemiselmis</taxon>
    </lineage>
</organism>
<feature type="binding site" evidence="4">
    <location>
        <begin position="92"/>
        <end position="96"/>
    </location>
    <ligand>
        <name>AMP</name>
        <dbReference type="ChEBI" id="CHEBI:456215"/>
    </ligand>
</feature>
<feature type="binding site" evidence="5">
    <location>
        <position position="244"/>
    </location>
    <ligand>
        <name>Zn(2+)</name>
        <dbReference type="ChEBI" id="CHEBI:29105"/>
        <label>1</label>
    </ligand>
</feature>
<dbReference type="InterPro" id="IPR002073">
    <property type="entry name" value="PDEase_catalytic_dom"/>
</dbReference>
<feature type="binding site" evidence="4">
    <location>
        <position position="295"/>
    </location>
    <ligand>
        <name>AMP</name>
        <dbReference type="ChEBI" id="CHEBI:456215"/>
    </ligand>
</feature>
<protein>
    <recommendedName>
        <fullName evidence="6">PDEase domain-containing protein</fullName>
    </recommendedName>
</protein>
<feature type="binding site" evidence="5">
    <location>
        <position position="133"/>
    </location>
    <ligand>
        <name>Zn(2+)</name>
        <dbReference type="ChEBI" id="CHEBI:29105"/>
        <label>1</label>
    </ligand>
</feature>
<dbReference type="InterPro" id="IPR023088">
    <property type="entry name" value="PDEase"/>
</dbReference>
<feature type="binding site" evidence="5">
    <location>
        <position position="133"/>
    </location>
    <ligand>
        <name>Zn(2+)</name>
        <dbReference type="ChEBI" id="CHEBI:29105"/>
        <label>2</label>
    </ligand>
</feature>
<feature type="binding site" evidence="4">
    <location>
        <position position="244"/>
    </location>
    <ligand>
        <name>AMP</name>
        <dbReference type="ChEBI" id="CHEBI:456215"/>
    </ligand>
</feature>
<dbReference type="Pfam" id="PF00233">
    <property type="entry name" value="PDEase_I"/>
    <property type="match status" value="1"/>
</dbReference>
<sequence>MLWVGTMSEAQGGAESAIAVWPKLDQEAFERGQQELDQFAFDALSYTSDDLVHLTLEIFTALGFPGKVNMPMMKLKKFILCVRTCMFDNPYHNWFHAFDVTQTTYCLAIHSGMTKTLSDIELFALIVSALCHDLEHPGVNNPFLVASRSDLATLYNDRSVLENHHCCRAFQLMLHSEIQLLADFSGKDYSAFRSVVLNNILATDMARHGEYTTKLKRITEAGTPHEDKQLDPQFAMEVIMKCADTSNVLKPFDIAKKWAMRVTDEFFLQGDKERAAHMPLTPMCDRTSQGRVALQKGFVDFVIGPFYRLVGDAMPGLQESFGLLWKNREAWNQYDDQRLLEELGDEY</sequence>
<dbReference type="Gene3D" id="1.10.1300.10">
    <property type="entry name" value="3'5'-cyclic nucleotide phosphodiesterase, catalytic domain"/>
    <property type="match status" value="1"/>
</dbReference>
<dbReference type="SMART" id="SM00471">
    <property type="entry name" value="HDc"/>
    <property type="match status" value="1"/>
</dbReference>
<dbReference type="SUPFAM" id="SSF109604">
    <property type="entry name" value="HD-domain/PDEase-like"/>
    <property type="match status" value="1"/>
</dbReference>
<evidence type="ECO:0000313" key="7">
    <source>
        <dbReference type="EMBL" id="CAD8785043.1"/>
    </source>
</evidence>
<feature type="binding site" evidence="5">
    <location>
        <position position="96"/>
    </location>
    <ligand>
        <name>Zn(2+)</name>
        <dbReference type="ChEBI" id="CHEBI:29105"/>
        <label>1</label>
    </ligand>
</feature>
<name>A0A7S0VC46_9CRYP</name>
<evidence type="ECO:0000256" key="2">
    <source>
        <dbReference type="ARBA" id="ARBA00022801"/>
    </source>
</evidence>
<dbReference type="PROSITE" id="PS51845">
    <property type="entry name" value="PDEASE_I_2"/>
    <property type="match status" value="1"/>
</dbReference>
<gene>
    <name evidence="7" type="ORF">HTEP1355_LOCUS3893</name>
</gene>
<evidence type="ECO:0000256" key="3">
    <source>
        <dbReference type="PIRSR" id="PIRSR623088-1"/>
    </source>
</evidence>
<evidence type="ECO:0000256" key="1">
    <source>
        <dbReference type="ARBA" id="ARBA00022723"/>
    </source>
</evidence>
<keyword evidence="1 5" id="KW-0479">Metal-binding</keyword>
<dbReference type="GO" id="GO:0046872">
    <property type="term" value="F:metal ion binding"/>
    <property type="evidence" value="ECO:0007669"/>
    <property type="project" value="UniProtKB-KW"/>
</dbReference>
<dbReference type="GO" id="GO:0004114">
    <property type="term" value="F:3',5'-cyclic-nucleotide phosphodiesterase activity"/>
    <property type="evidence" value="ECO:0007669"/>
    <property type="project" value="InterPro"/>
</dbReference>
<dbReference type="CDD" id="cd00077">
    <property type="entry name" value="HDc"/>
    <property type="match status" value="1"/>
</dbReference>
<accession>A0A7S0VC46</accession>
<dbReference type="InterPro" id="IPR003607">
    <property type="entry name" value="HD/PDEase_dom"/>
</dbReference>
<evidence type="ECO:0000256" key="4">
    <source>
        <dbReference type="PIRSR" id="PIRSR623088-2"/>
    </source>
</evidence>
<dbReference type="PROSITE" id="PS00126">
    <property type="entry name" value="PDEASE_I_1"/>
    <property type="match status" value="1"/>
</dbReference>
<proteinExistence type="predicted"/>
<dbReference type="InterPro" id="IPR036971">
    <property type="entry name" value="PDEase_catalytic_dom_sf"/>
</dbReference>
<keyword evidence="2" id="KW-0378">Hydrolase</keyword>
<feature type="active site" description="Proton donor" evidence="3">
    <location>
        <position position="92"/>
    </location>
</feature>
<feature type="binding site" evidence="5">
    <location>
        <position position="132"/>
    </location>
    <ligand>
        <name>Zn(2+)</name>
        <dbReference type="ChEBI" id="CHEBI:29105"/>
        <label>1</label>
    </ligand>
</feature>
<evidence type="ECO:0000259" key="6">
    <source>
        <dbReference type="PROSITE" id="PS51845"/>
    </source>
</evidence>
<dbReference type="AlphaFoldDB" id="A0A7S0VC46"/>
<dbReference type="PRINTS" id="PR00387">
    <property type="entry name" value="PDIESTERASE1"/>
</dbReference>